<dbReference type="EMBL" id="SLUI01000003">
    <property type="protein sequence ID" value="TCL38877.1"/>
    <property type="molecule type" value="Genomic_DNA"/>
</dbReference>
<evidence type="ECO:0000313" key="2">
    <source>
        <dbReference type="Proteomes" id="UP000295063"/>
    </source>
</evidence>
<accession>A0A4R1QAA8</accession>
<organism evidence="1 2">
    <name type="scientific">Anaerospora hongkongensis</name>
    <dbReference type="NCBI Taxonomy" id="244830"/>
    <lineage>
        <taxon>Bacteria</taxon>
        <taxon>Bacillati</taxon>
        <taxon>Bacillota</taxon>
        <taxon>Negativicutes</taxon>
        <taxon>Selenomonadales</taxon>
        <taxon>Sporomusaceae</taxon>
        <taxon>Anaerospora</taxon>
    </lineage>
</organism>
<name>A0A4R1QAA8_9FIRM</name>
<reference evidence="1 2" key="1">
    <citation type="submission" date="2019-03" db="EMBL/GenBank/DDBJ databases">
        <title>Genomic Encyclopedia of Type Strains, Phase IV (KMG-IV): sequencing the most valuable type-strain genomes for metagenomic binning, comparative biology and taxonomic classification.</title>
        <authorList>
            <person name="Goeker M."/>
        </authorList>
    </citation>
    <scope>NUCLEOTIDE SEQUENCE [LARGE SCALE GENOMIC DNA]</scope>
    <source>
        <strain evidence="1 2">DSM 15969</strain>
    </source>
</reference>
<evidence type="ECO:0000313" key="1">
    <source>
        <dbReference type="EMBL" id="TCL38877.1"/>
    </source>
</evidence>
<sequence length="284" mass="34158">MNQLDYLKKFPPIDYFSSNRTVFAAFVNCLDSKDTCDLLMEIFQDHVKRRIVLRKICQDISIDLKPHHERLLSILESQSESMPYQEKVKRASALLYIFDVLPKGHKERLVEHYIFYKSASIREKVYQKLSKEWDNRYISLIEQTWNKWYDNRCAMLIITNFKIEQVLERIDELLQVLDDFQYQKLFKRIALEAPERLEEMKQYDEIAFVYAMTKIGRSISEEEAWLIFKKSIGDSQRRDLLIWCYGQMRLWAVLLNIHAQYETLVMQEFKIQDNGQNDDNFYVS</sequence>
<proteinExistence type="predicted"/>
<dbReference type="RefSeq" id="WP_132077308.1">
    <property type="nucleotide sequence ID" value="NZ_SLUI01000003.1"/>
</dbReference>
<keyword evidence="2" id="KW-1185">Reference proteome</keyword>
<gene>
    <name evidence="1" type="ORF">EV210_103361</name>
</gene>
<protein>
    <submittedName>
        <fullName evidence="1">Uncharacterized protein</fullName>
    </submittedName>
</protein>
<dbReference type="Proteomes" id="UP000295063">
    <property type="component" value="Unassembled WGS sequence"/>
</dbReference>
<dbReference type="AlphaFoldDB" id="A0A4R1QAA8"/>
<comment type="caution">
    <text evidence="1">The sequence shown here is derived from an EMBL/GenBank/DDBJ whole genome shotgun (WGS) entry which is preliminary data.</text>
</comment>